<dbReference type="InterPro" id="IPR001123">
    <property type="entry name" value="LeuE-type"/>
</dbReference>
<evidence type="ECO:0000256" key="2">
    <source>
        <dbReference type="ARBA" id="ARBA00022475"/>
    </source>
</evidence>
<dbReference type="PANTHER" id="PTHR30086:SF16">
    <property type="entry name" value="AMINO ACID EFFLUX PERMEASE RHTB FAMILY"/>
    <property type="match status" value="1"/>
</dbReference>
<feature type="transmembrane region" description="Helical" evidence="6">
    <location>
        <begin position="41"/>
        <end position="65"/>
    </location>
</feature>
<evidence type="ECO:0000256" key="6">
    <source>
        <dbReference type="SAM" id="Phobius"/>
    </source>
</evidence>
<keyword evidence="4 6" id="KW-1133">Transmembrane helix</keyword>
<keyword evidence="2" id="KW-1003">Cell membrane</keyword>
<reference evidence="7 8" key="1">
    <citation type="submission" date="2017-08" db="EMBL/GenBank/DDBJ databases">
        <title>A Genome Sequence of Oceanimonas doudoroffii ATCC 27123T.</title>
        <authorList>
            <person name="Brennan M.A."/>
            <person name="Maclea K.S."/>
            <person name="Mcclelland W.D."/>
            <person name="Trachtenberg A.M."/>
        </authorList>
    </citation>
    <scope>NUCLEOTIDE SEQUENCE [LARGE SCALE GENOMIC DNA]</scope>
    <source>
        <strain evidence="7 8">ATCC 27123</strain>
    </source>
</reference>
<comment type="caution">
    <text evidence="7">The sequence shown here is derived from an EMBL/GenBank/DDBJ whole genome shotgun (WGS) entry which is preliminary data.</text>
</comment>
<organism evidence="7 8">
    <name type="scientific">Oceanimonas doudoroffii</name>
    <dbReference type="NCBI Taxonomy" id="84158"/>
    <lineage>
        <taxon>Bacteria</taxon>
        <taxon>Pseudomonadati</taxon>
        <taxon>Pseudomonadota</taxon>
        <taxon>Gammaproteobacteria</taxon>
        <taxon>Aeromonadales</taxon>
        <taxon>Aeromonadaceae</taxon>
        <taxon>Oceanimonas</taxon>
    </lineage>
</organism>
<evidence type="ECO:0000256" key="3">
    <source>
        <dbReference type="ARBA" id="ARBA00022692"/>
    </source>
</evidence>
<gene>
    <name evidence="7" type="ORF">B6S08_12685</name>
</gene>
<proteinExistence type="predicted"/>
<evidence type="ECO:0000256" key="5">
    <source>
        <dbReference type="ARBA" id="ARBA00023136"/>
    </source>
</evidence>
<evidence type="ECO:0000256" key="1">
    <source>
        <dbReference type="ARBA" id="ARBA00004651"/>
    </source>
</evidence>
<accession>A0A233RDA1</accession>
<dbReference type="GO" id="GO:0005886">
    <property type="term" value="C:plasma membrane"/>
    <property type="evidence" value="ECO:0007669"/>
    <property type="project" value="UniProtKB-SubCell"/>
</dbReference>
<feature type="transmembrane region" description="Helical" evidence="6">
    <location>
        <begin position="113"/>
        <end position="137"/>
    </location>
</feature>
<dbReference type="GO" id="GO:0015171">
    <property type="term" value="F:amino acid transmembrane transporter activity"/>
    <property type="evidence" value="ECO:0007669"/>
    <property type="project" value="TreeGrafter"/>
</dbReference>
<dbReference type="Proteomes" id="UP000242757">
    <property type="component" value="Unassembled WGS sequence"/>
</dbReference>
<dbReference type="EMBL" id="NBIM01000004">
    <property type="protein sequence ID" value="OXY81342.1"/>
    <property type="molecule type" value="Genomic_DNA"/>
</dbReference>
<keyword evidence="3 6" id="KW-0812">Transmembrane</keyword>
<dbReference type="RefSeq" id="WP_094201178.1">
    <property type="nucleotide sequence ID" value="NZ_NBIM01000004.1"/>
</dbReference>
<evidence type="ECO:0000313" key="7">
    <source>
        <dbReference type="EMBL" id="OXY81342.1"/>
    </source>
</evidence>
<dbReference type="PIRSF" id="PIRSF006324">
    <property type="entry name" value="LeuE"/>
    <property type="match status" value="1"/>
</dbReference>
<dbReference type="PANTHER" id="PTHR30086">
    <property type="entry name" value="ARGININE EXPORTER PROTEIN ARGO"/>
    <property type="match status" value="1"/>
</dbReference>
<name>A0A233RDA1_9GAMM</name>
<keyword evidence="5 6" id="KW-0472">Membrane</keyword>
<comment type="subcellular location">
    <subcellularLocation>
        <location evidence="1">Cell membrane</location>
        <topology evidence="1">Multi-pass membrane protein</topology>
    </subcellularLocation>
</comment>
<evidence type="ECO:0000256" key="4">
    <source>
        <dbReference type="ARBA" id="ARBA00022989"/>
    </source>
</evidence>
<sequence length="202" mass="21135">MEFSSWLALAAICIMGAISPGPSLAVVIRNTVRGGQGHGVLTALGHGLGVGLYALITALGLALLITRNPLLFDVIRYGGAAFLAWLGIKALLAKPQPGTVNEGGHSVRGRQGAFEGFMVAFLNPQLAIFFVALFSQFVRADTGWQQGGIMMLTAGGIDALWYVLVALLLSRGPVLAWLKAKAALIDKISGLVLLALACKVVL</sequence>
<dbReference type="OrthoDB" id="581870at2"/>
<protein>
    <submittedName>
        <fullName evidence="7">Lysine transporter LysE</fullName>
    </submittedName>
</protein>
<evidence type="ECO:0000313" key="8">
    <source>
        <dbReference type="Proteomes" id="UP000242757"/>
    </source>
</evidence>
<dbReference type="Pfam" id="PF01810">
    <property type="entry name" value="LysE"/>
    <property type="match status" value="1"/>
</dbReference>
<dbReference type="AlphaFoldDB" id="A0A233RDA1"/>
<feature type="transmembrane region" description="Helical" evidence="6">
    <location>
        <begin position="149"/>
        <end position="170"/>
    </location>
</feature>
<keyword evidence="8" id="KW-1185">Reference proteome</keyword>